<dbReference type="UniPathway" id="UPA00378"/>
<comment type="pathway">
    <text evidence="3 11">Protein modification; protein glycosylation.</text>
</comment>
<organism evidence="12">
    <name type="scientific">Graphocephala atropunctata</name>
    <dbReference type="NCBI Taxonomy" id="36148"/>
    <lineage>
        <taxon>Eukaryota</taxon>
        <taxon>Metazoa</taxon>
        <taxon>Ecdysozoa</taxon>
        <taxon>Arthropoda</taxon>
        <taxon>Hexapoda</taxon>
        <taxon>Insecta</taxon>
        <taxon>Pterygota</taxon>
        <taxon>Neoptera</taxon>
        <taxon>Paraneoptera</taxon>
        <taxon>Hemiptera</taxon>
        <taxon>Auchenorrhyncha</taxon>
        <taxon>Membracoidea</taxon>
        <taxon>Cicadellidae</taxon>
        <taxon>Cicadellinae</taxon>
        <taxon>Cicadellini</taxon>
        <taxon>Graphocephala</taxon>
    </lineage>
</organism>
<dbReference type="PANTHER" id="PTHR21049">
    <property type="entry name" value="RIBOPHORIN I"/>
    <property type="match status" value="1"/>
</dbReference>
<evidence type="ECO:0000256" key="8">
    <source>
        <dbReference type="ARBA" id="ARBA00022824"/>
    </source>
</evidence>
<evidence type="ECO:0000256" key="1">
    <source>
        <dbReference type="ARBA" id="ARBA00002791"/>
    </source>
</evidence>
<keyword evidence="7 11" id="KW-0732">Signal</keyword>
<dbReference type="Pfam" id="PF04597">
    <property type="entry name" value="Ribophorin_I"/>
    <property type="match status" value="1"/>
</dbReference>
<dbReference type="InterPro" id="IPR007676">
    <property type="entry name" value="Ribophorin_I"/>
</dbReference>
<keyword evidence="8 11" id="KW-0256">Endoplasmic reticulum</keyword>
<dbReference type="GO" id="GO:0018279">
    <property type="term" value="P:protein N-linked glycosylation via asparagine"/>
    <property type="evidence" value="ECO:0007669"/>
    <property type="project" value="TreeGrafter"/>
</dbReference>
<dbReference type="GO" id="GO:0008250">
    <property type="term" value="C:oligosaccharyltransferase complex"/>
    <property type="evidence" value="ECO:0007669"/>
    <property type="project" value="UniProtKB-UniRule"/>
</dbReference>
<evidence type="ECO:0000256" key="9">
    <source>
        <dbReference type="ARBA" id="ARBA00022989"/>
    </source>
</evidence>
<evidence type="ECO:0000256" key="6">
    <source>
        <dbReference type="ARBA" id="ARBA00022692"/>
    </source>
</evidence>
<evidence type="ECO:0000256" key="3">
    <source>
        <dbReference type="ARBA" id="ARBA00004922"/>
    </source>
</evidence>
<evidence type="ECO:0000256" key="7">
    <source>
        <dbReference type="ARBA" id="ARBA00022729"/>
    </source>
</evidence>
<evidence type="ECO:0000256" key="10">
    <source>
        <dbReference type="ARBA" id="ARBA00023136"/>
    </source>
</evidence>
<reference evidence="12" key="1">
    <citation type="submission" date="2015-11" db="EMBL/GenBank/DDBJ databases">
        <title>De novo transcriptome assembly of four potential Pierce s Disease insect vectors from Arizona vineyards.</title>
        <authorList>
            <person name="Tassone E.E."/>
        </authorList>
    </citation>
    <scope>NUCLEOTIDE SEQUENCE</scope>
</reference>
<comment type="similarity">
    <text evidence="4 11">Belongs to the OST1 family.</text>
</comment>
<keyword evidence="6 11" id="KW-0812">Transmembrane</keyword>
<evidence type="ECO:0000256" key="5">
    <source>
        <dbReference type="ARBA" id="ARBA00017611"/>
    </source>
</evidence>
<comment type="subunit">
    <text evidence="11">Component of the oligosaccharyltransferase (OST) complex.</text>
</comment>
<proteinExistence type="inferred from homology"/>
<keyword evidence="10 11" id="KW-0472">Membrane</keyword>
<name>A0A1B6LMY8_9HEMI</name>
<comment type="function">
    <text evidence="1 11">Subunit of the oligosaccharyl transferase (OST) complex that catalyzes the initial transfer of a defined glycan (Glc(3)Man(9)GlcNAc(2) in eukaryotes) from the lipid carrier dolichol-pyrophosphate to an asparagine residue within an Asn-X-Ser/Thr consensus motif in nascent polypeptide chains, the first step in protein N-glycosylation. N-glycosylation occurs cotranslationally and the complex associates with the Sec61 complex at the channel-forming translocon complex that mediates protein translocation across the endoplasmic reticulum (ER). All subunits are required for a maximal enzyme activity.</text>
</comment>
<feature type="signal peptide" evidence="11">
    <location>
        <begin position="1"/>
        <end position="18"/>
    </location>
</feature>
<dbReference type="PANTHER" id="PTHR21049:SF0">
    <property type="entry name" value="DOLICHYL-DIPHOSPHOOLIGOSACCHARIDE--PROTEIN GLYCOSYLTRANSFERASE SUBUNIT 1"/>
    <property type="match status" value="1"/>
</dbReference>
<dbReference type="EMBL" id="GEBQ01015038">
    <property type="protein sequence ID" value="JAT24939.1"/>
    <property type="molecule type" value="Transcribed_RNA"/>
</dbReference>
<gene>
    <name evidence="12" type="ORF">g.7073</name>
</gene>
<keyword evidence="9 11" id="KW-1133">Transmembrane helix</keyword>
<protein>
    <recommendedName>
        <fullName evidence="5 11">Dolichyl-diphosphooligosaccharide--protein glycosyltransferase subunit 1</fullName>
    </recommendedName>
</protein>
<sequence length="490" mass="56708">MYLTRFTILLMCFVVVIASDENAHSMLNNNVTTYVDVSSQLVKIKNIITVENMLSDPIPSYLYIVDPQWKLNLSFIEAFDEATNSLKINRIHTDETWLKFEIVFNEPLSPGKKEVLHVMSVVINYLQSYPKSVQQNERHLVLFHFNVFFYSLFSTEIQTTYIYLGTSNIMSLDGAKYKSADDSHVFQYGPYSDVTPNSEHISIIHYENTSPFLTVEKLDRSVRISHWGFLSIQEKIWLIHTGPKFSGPFEREFELNSKGSTKDTSIESFVTSLPVDAFDISLNDEIGVVSSFTIDDNHYDKIEVHIRPRFILYGGWKIYYEIGYSLPIVNYVTYDQSTSTFVLSVPLIDKVFPDMVISEAEVTFILPEGGSFQDMYPYYELENNTDNRYCYFFDIICRKVISFKRYNLMEQHAQKVSLTYVYPQLLMLTKPVAIVLFLFLVFVLFSICSSTCCNSNEEKAEQPNAVVNQASEILDKKQKKHQSKSKLKRK</sequence>
<feature type="chain" id="PRO_5008447398" description="Dolichyl-diphosphooligosaccharide--protein glycosyltransferase subunit 1" evidence="11">
    <location>
        <begin position="19"/>
        <end position="490"/>
    </location>
</feature>
<comment type="subcellular location">
    <subcellularLocation>
        <location evidence="2 11">Endoplasmic reticulum membrane</location>
        <topology evidence="2 11">Single-pass type I membrane protein</topology>
    </subcellularLocation>
</comment>
<evidence type="ECO:0000256" key="11">
    <source>
        <dbReference type="RuleBase" id="RU361143"/>
    </source>
</evidence>
<accession>A0A1B6LMY8</accession>
<evidence type="ECO:0000313" key="12">
    <source>
        <dbReference type="EMBL" id="JAT24939.1"/>
    </source>
</evidence>
<evidence type="ECO:0000256" key="2">
    <source>
        <dbReference type="ARBA" id="ARBA00004115"/>
    </source>
</evidence>
<dbReference type="AlphaFoldDB" id="A0A1B6LMY8"/>
<evidence type="ECO:0000256" key="4">
    <source>
        <dbReference type="ARBA" id="ARBA00008905"/>
    </source>
</evidence>
<feature type="transmembrane region" description="Helical" evidence="11">
    <location>
        <begin position="432"/>
        <end position="453"/>
    </location>
</feature>